<keyword evidence="8" id="KW-1185">Reference proteome</keyword>
<dbReference type="AlphaFoldDB" id="A0A679I8F5"/>
<evidence type="ECO:0000256" key="4">
    <source>
        <dbReference type="ARBA" id="ARBA00022679"/>
    </source>
</evidence>
<dbReference type="CDD" id="cd07984">
    <property type="entry name" value="LPLAT_LABLAT-like"/>
    <property type="match status" value="1"/>
</dbReference>
<keyword evidence="5" id="KW-0472">Membrane</keyword>
<evidence type="ECO:0000313" key="8">
    <source>
        <dbReference type="Proteomes" id="UP000463961"/>
    </source>
</evidence>
<sequence>MSRLQTPDNLSLKHRCYLSLVRGLARLPLPLLQAVGGVLGRVVYRYGTSYRHHFDGNLVQAFGADAVKKIGPQAQAEAGKAMFELPWLWLHTRAEILQTIRSVEGWHHVAAARGAGKGILFLTPHLGCFEITAQYAASQSDAAPITVLFRLPRQRWSESIMRYGRTRTGMDVAPADLSGVRRLIRALKAGESVGLLPDQVPAVGQGVWVPWFGKPAYSMTLAARLAQTGASVLFAFAQRLPDGQGFALSCRPPSSPLPLDDLSATAAAINQELMKLISSCPEQYLWGYNRYKTPRGWNAQPPEINL</sequence>
<evidence type="ECO:0000256" key="6">
    <source>
        <dbReference type="ARBA" id="ARBA00023315"/>
    </source>
</evidence>
<evidence type="ECO:0000256" key="1">
    <source>
        <dbReference type="ARBA" id="ARBA00004533"/>
    </source>
</evidence>
<dbReference type="GO" id="GO:0016746">
    <property type="term" value="F:acyltransferase activity"/>
    <property type="evidence" value="ECO:0007669"/>
    <property type="project" value="UniProtKB-KW"/>
</dbReference>
<reference evidence="8" key="1">
    <citation type="submission" date="2020-01" db="EMBL/GenBank/DDBJ databases">
        <title>Phosphoaccumulans saitamaens gen. nov., sp. nov., a polyphosphate accumulating bacterium isolated from surface river water.</title>
        <authorList>
            <person name="Watanabe K."/>
            <person name="Suda W."/>
        </authorList>
    </citation>
    <scope>NUCLEOTIDE SEQUENCE [LARGE SCALE GENOMIC DNA]</scope>
    <source>
        <strain evidence="8">ICHIAU1</strain>
    </source>
</reference>
<dbReference type="PIRSF" id="PIRSF026649">
    <property type="entry name" value="MsbB"/>
    <property type="match status" value="1"/>
</dbReference>
<evidence type="ECO:0000256" key="5">
    <source>
        <dbReference type="ARBA" id="ARBA00023136"/>
    </source>
</evidence>
<dbReference type="InterPro" id="IPR004960">
    <property type="entry name" value="LipA_acyltrans"/>
</dbReference>
<dbReference type="GO" id="GO:0009247">
    <property type="term" value="P:glycolipid biosynthetic process"/>
    <property type="evidence" value="ECO:0007669"/>
    <property type="project" value="UniProtKB-ARBA"/>
</dbReference>
<dbReference type="RefSeq" id="WP_162050826.1">
    <property type="nucleotide sequence ID" value="NZ_AP019011.1"/>
</dbReference>
<evidence type="ECO:0000313" key="7">
    <source>
        <dbReference type="EMBL" id="BBU68380.1"/>
    </source>
</evidence>
<keyword evidence="3" id="KW-0997">Cell inner membrane</keyword>
<evidence type="ECO:0000256" key="3">
    <source>
        <dbReference type="ARBA" id="ARBA00022519"/>
    </source>
</evidence>
<keyword evidence="2" id="KW-1003">Cell membrane</keyword>
<keyword evidence="4 7" id="KW-0808">Transferase</keyword>
<dbReference type="Pfam" id="PF03279">
    <property type="entry name" value="Lip_A_acyltrans"/>
    <property type="match status" value="1"/>
</dbReference>
<dbReference type="Proteomes" id="UP000463961">
    <property type="component" value="Chromosome"/>
</dbReference>
<protein>
    <submittedName>
        <fullName evidence="7">Acyltransferase</fullName>
    </submittedName>
</protein>
<proteinExistence type="predicted"/>
<dbReference type="NCBIfam" id="NF006487">
    <property type="entry name" value="PRK08905.1"/>
    <property type="match status" value="1"/>
</dbReference>
<dbReference type="PANTHER" id="PTHR30606:SF10">
    <property type="entry name" value="PHOSPHATIDYLINOSITOL MANNOSIDE ACYLTRANSFERASE"/>
    <property type="match status" value="1"/>
</dbReference>
<dbReference type="GO" id="GO:0005886">
    <property type="term" value="C:plasma membrane"/>
    <property type="evidence" value="ECO:0007669"/>
    <property type="project" value="UniProtKB-SubCell"/>
</dbReference>
<accession>A0A679I8F5</accession>
<dbReference type="EMBL" id="AP022345">
    <property type="protein sequence ID" value="BBU68380.1"/>
    <property type="molecule type" value="Genomic_DNA"/>
</dbReference>
<dbReference type="PANTHER" id="PTHR30606">
    <property type="entry name" value="LIPID A BIOSYNTHESIS LAUROYL ACYLTRANSFERASE"/>
    <property type="match status" value="1"/>
</dbReference>
<evidence type="ECO:0000256" key="2">
    <source>
        <dbReference type="ARBA" id="ARBA00022475"/>
    </source>
</evidence>
<comment type="subcellular location">
    <subcellularLocation>
        <location evidence="1">Cell inner membrane</location>
    </subcellularLocation>
</comment>
<keyword evidence="6 7" id="KW-0012">Acyltransferase</keyword>
<organism evidence="7 8">
    <name type="scientific">Fluviibacter phosphoraccumulans</name>
    <dbReference type="NCBI Taxonomy" id="1751046"/>
    <lineage>
        <taxon>Bacteria</taxon>
        <taxon>Pseudomonadati</taxon>
        <taxon>Pseudomonadota</taxon>
        <taxon>Betaproteobacteria</taxon>
        <taxon>Rhodocyclales</taxon>
        <taxon>Fluviibacteraceae</taxon>
        <taxon>Fluviibacter</taxon>
    </lineage>
</organism>
<gene>
    <name evidence="7" type="ORF">ICHIAU1_06630</name>
</gene>
<name>A0A679I8F5_9RHOO</name>
<dbReference type="OrthoDB" id="8524027at2"/>